<dbReference type="Proteomes" id="UP001604277">
    <property type="component" value="Unassembled WGS sequence"/>
</dbReference>
<dbReference type="AlphaFoldDB" id="A0ABD1UV02"/>
<evidence type="ECO:0000313" key="2">
    <source>
        <dbReference type="EMBL" id="KAL2528900.1"/>
    </source>
</evidence>
<evidence type="ECO:0000256" key="1">
    <source>
        <dbReference type="SAM" id="MobiDB-lite"/>
    </source>
</evidence>
<evidence type="ECO:0000313" key="3">
    <source>
        <dbReference type="Proteomes" id="UP001604277"/>
    </source>
</evidence>
<organism evidence="2 3">
    <name type="scientific">Forsythia ovata</name>
    <dbReference type="NCBI Taxonomy" id="205694"/>
    <lineage>
        <taxon>Eukaryota</taxon>
        <taxon>Viridiplantae</taxon>
        <taxon>Streptophyta</taxon>
        <taxon>Embryophyta</taxon>
        <taxon>Tracheophyta</taxon>
        <taxon>Spermatophyta</taxon>
        <taxon>Magnoliopsida</taxon>
        <taxon>eudicotyledons</taxon>
        <taxon>Gunneridae</taxon>
        <taxon>Pentapetalae</taxon>
        <taxon>asterids</taxon>
        <taxon>lamiids</taxon>
        <taxon>Lamiales</taxon>
        <taxon>Oleaceae</taxon>
        <taxon>Forsythieae</taxon>
        <taxon>Forsythia</taxon>
    </lineage>
</organism>
<feature type="compositionally biased region" description="Polar residues" evidence="1">
    <location>
        <begin position="10"/>
        <end position="24"/>
    </location>
</feature>
<dbReference type="EMBL" id="JBFOLJ010000006">
    <property type="protein sequence ID" value="KAL2528900.1"/>
    <property type="molecule type" value="Genomic_DNA"/>
</dbReference>
<keyword evidence="3" id="KW-1185">Reference proteome</keyword>
<proteinExistence type="predicted"/>
<feature type="region of interest" description="Disordered" evidence="1">
    <location>
        <begin position="108"/>
        <end position="133"/>
    </location>
</feature>
<name>A0ABD1UV02_9LAMI</name>
<reference evidence="3" key="1">
    <citation type="submission" date="2024-07" db="EMBL/GenBank/DDBJ databases">
        <title>Two chromosome-level genome assemblies of Korean endemic species Abeliophyllum distichum and Forsythia ovata (Oleaceae).</title>
        <authorList>
            <person name="Jang H."/>
        </authorList>
    </citation>
    <scope>NUCLEOTIDE SEQUENCE [LARGE SCALE GENOMIC DNA]</scope>
</reference>
<feature type="region of interest" description="Disordered" evidence="1">
    <location>
        <begin position="1"/>
        <end position="36"/>
    </location>
</feature>
<gene>
    <name evidence="2" type="ORF">Fot_21501</name>
</gene>
<feature type="compositionally biased region" description="Basic and acidic residues" evidence="1">
    <location>
        <begin position="115"/>
        <end position="133"/>
    </location>
</feature>
<sequence>MTASDDIERQQNGIDSSLDTSSQQDENDPKKILDAVDVDASGSGVLSKVQSATVDPLYLSNEGSLNMIRGFFSSFRSSIYLDTSNYKEFHIHQRGKKRKLLHSNLENQENGLTETKAKTPEPKIHKAGTKRIE</sequence>
<accession>A0ABD1UV02</accession>
<protein>
    <submittedName>
        <fullName evidence="2">Uncharacterized protein</fullName>
    </submittedName>
</protein>
<comment type="caution">
    <text evidence="2">The sequence shown here is derived from an EMBL/GenBank/DDBJ whole genome shotgun (WGS) entry which is preliminary data.</text>
</comment>